<comment type="similarity">
    <text evidence="8">Belongs to the binding-protein-dependent transport system permease family. LivHM subfamily.</text>
</comment>
<feature type="transmembrane region" description="Helical" evidence="9">
    <location>
        <begin position="142"/>
        <end position="164"/>
    </location>
</feature>
<evidence type="ECO:0000256" key="6">
    <source>
        <dbReference type="ARBA" id="ARBA00022989"/>
    </source>
</evidence>
<dbReference type="InterPro" id="IPR001851">
    <property type="entry name" value="ABC_transp_permease"/>
</dbReference>
<evidence type="ECO:0000256" key="9">
    <source>
        <dbReference type="SAM" id="Phobius"/>
    </source>
</evidence>
<evidence type="ECO:0000256" key="3">
    <source>
        <dbReference type="ARBA" id="ARBA00022475"/>
    </source>
</evidence>
<dbReference type="EMBL" id="LHXR01000019">
    <property type="protein sequence ID" value="KXA97800.1"/>
    <property type="molecule type" value="Genomic_DNA"/>
</dbReference>
<evidence type="ECO:0000256" key="7">
    <source>
        <dbReference type="ARBA" id="ARBA00023136"/>
    </source>
</evidence>
<evidence type="ECO:0000256" key="4">
    <source>
        <dbReference type="ARBA" id="ARBA00022692"/>
    </source>
</evidence>
<dbReference type="AlphaFoldDB" id="A0A133UUJ1"/>
<evidence type="ECO:0000256" key="1">
    <source>
        <dbReference type="ARBA" id="ARBA00004651"/>
    </source>
</evidence>
<sequence>MAAIQLWIMLLFSGLSTGGLYAIVALGLNLVYGVTGVLNLAHGEFVMLAGLATFLLAPILNISVLLLIPLLLIIFFLFGILIERSLIRPIIRRPSGKILSISILVTLGLSFVLRDVTFSYIYSGNFGVPINLPSLKISGASISSIDIIILVLAVSFSLTFFLFLRKTLMGKAIRALLQNKEGAKYVGINPEKISQITFGLGGSLAALGGWSLVAITQLNPFVGMAYTIKATAIIILGGLGSFGGALLGGFILGVAESFTGYYIGPGWMPSIAYILLLIILIIRPQGLFGYER</sequence>
<keyword evidence="3" id="KW-1003">Cell membrane</keyword>
<keyword evidence="2" id="KW-0813">Transport</keyword>
<reference evidence="10 11" key="1">
    <citation type="journal article" date="2016" name="Sci. Rep.">
        <title>Metabolic traits of an uncultured archaeal lineage -MSBL1- from brine pools of the Red Sea.</title>
        <authorList>
            <person name="Mwirichia R."/>
            <person name="Alam I."/>
            <person name="Rashid M."/>
            <person name="Vinu M."/>
            <person name="Ba-Alawi W."/>
            <person name="Anthony Kamau A."/>
            <person name="Kamanda Ngugi D."/>
            <person name="Goker M."/>
            <person name="Klenk H.P."/>
            <person name="Bajic V."/>
            <person name="Stingl U."/>
        </authorList>
    </citation>
    <scope>NUCLEOTIDE SEQUENCE [LARGE SCALE GENOMIC DNA]</scope>
    <source>
        <strain evidence="10">SCGC-AAA259I09</strain>
    </source>
</reference>
<comment type="caution">
    <text evidence="10">The sequence shown here is derived from an EMBL/GenBank/DDBJ whole genome shotgun (WGS) entry which is preliminary data.</text>
</comment>
<feature type="transmembrane region" description="Helical" evidence="9">
    <location>
        <begin position="6"/>
        <end position="28"/>
    </location>
</feature>
<keyword evidence="11" id="KW-1185">Reference proteome</keyword>
<feature type="transmembrane region" description="Helical" evidence="9">
    <location>
        <begin position="40"/>
        <end position="60"/>
    </location>
</feature>
<dbReference type="Pfam" id="PF02653">
    <property type="entry name" value="BPD_transp_2"/>
    <property type="match status" value="1"/>
</dbReference>
<dbReference type="GO" id="GO:0006865">
    <property type="term" value="P:amino acid transport"/>
    <property type="evidence" value="ECO:0007669"/>
    <property type="project" value="UniProtKB-KW"/>
</dbReference>
<name>A0A133UUJ1_9EURY</name>
<evidence type="ECO:0008006" key="12">
    <source>
        <dbReference type="Google" id="ProtNLM"/>
    </source>
</evidence>
<dbReference type="Proteomes" id="UP000070463">
    <property type="component" value="Unassembled WGS sequence"/>
</dbReference>
<dbReference type="PANTHER" id="PTHR11795:SF445">
    <property type="entry name" value="AMINO ACID ABC TRANSPORTER PERMEASE PROTEIN"/>
    <property type="match status" value="1"/>
</dbReference>
<proteinExistence type="inferred from homology"/>
<feature type="transmembrane region" description="Helical" evidence="9">
    <location>
        <begin position="261"/>
        <end position="282"/>
    </location>
</feature>
<evidence type="ECO:0000313" key="11">
    <source>
        <dbReference type="Proteomes" id="UP000070463"/>
    </source>
</evidence>
<dbReference type="CDD" id="cd06582">
    <property type="entry name" value="TM_PBP1_LivH_like"/>
    <property type="match status" value="1"/>
</dbReference>
<organism evidence="10 11">
    <name type="scientific">candidate division MSBL1 archaeon SCGC-AAA259I09</name>
    <dbReference type="NCBI Taxonomy" id="1698267"/>
    <lineage>
        <taxon>Archaea</taxon>
        <taxon>Methanobacteriati</taxon>
        <taxon>Methanobacteriota</taxon>
        <taxon>candidate division MSBL1</taxon>
    </lineage>
</organism>
<keyword evidence="6 9" id="KW-1133">Transmembrane helix</keyword>
<evidence type="ECO:0000313" key="10">
    <source>
        <dbReference type="EMBL" id="KXA97800.1"/>
    </source>
</evidence>
<accession>A0A133UUJ1</accession>
<protein>
    <recommendedName>
        <fullName evidence="12">Branched-chain amino acid ABC transporter permease</fullName>
    </recommendedName>
</protein>
<gene>
    <name evidence="10" type="ORF">AKJ37_02260</name>
</gene>
<feature type="transmembrane region" description="Helical" evidence="9">
    <location>
        <begin position="66"/>
        <end position="86"/>
    </location>
</feature>
<dbReference type="GO" id="GO:0005886">
    <property type="term" value="C:plasma membrane"/>
    <property type="evidence" value="ECO:0007669"/>
    <property type="project" value="UniProtKB-SubCell"/>
</dbReference>
<evidence type="ECO:0000256" key="2">
    <source>
        <dbReference type="ARBA" id="ARBA00022448"/>
    </source>
</evidence>
<keyword evidence="4 9" id="KW-0812">Transmembrane</keyword>
<keyword evidence="7 9" id="KW-0472">Membrane</keyword>
<evidence type="ECO:0000256" key="5">
    <source>
        <dbReference type="ARBA" id="ARBA00022970"/>
    </source>
</evidence>
<evidence type="ECO:0000256" key="8">
    <source>
        <dbReference type="ARBA" id="ARBA00037998"/>
    </source>
</evidence>
<dbReference type="GO" id="GO:0022857">
    <property type="term" value="F:transmembrane transporter activity"/>
    <property type="evidence" value="ECO:0007669"/>
    <property type="project" value="InterPro"/>
</dbReference>
<comment type="subcellular location">
    <subcellularLocation>
        <location evidence="1">Cell membrane</location>
        <topology evidence="1">Multi-pass membrane protein</topology>
    </subcellularLocation>
</comment>
<feature type="transmembrane region" description="Helical" evidence="9">
    <location>
        <begin position="233"/>
        <end position="255"/>
    </location>
</feature>
<feature type="transmembrane region" description="Helical" evidence="9">
    <location>
        <begin position="98"/>
        <end position="122"/>
    </location>
</feature>
<dbReference type="PANTHER" id="PTHR11795">
    <property type="entry name" value="BRANCHED-CHAIN AMINO ACID TRANSPORT SYSTEM PERMEASE PROTEIN LIVH"/>
    <property type="match status" value="1"/>
</dbReference>
<dbReference type="InterPro" id="IPR052157">
    <property type="entry name" value="BCAA_transport_permease"/>
</dbReference>
<keyword evidence="5" id="KW-0029">Amino-acid transport</keyword>